<comment type="caution">
    <text evidence="2">The sequence shown here is derived from an EMBL/GenBank/DDBJ whole genome shotgun (WGS) entry which is preliminary data.</text>
</comment>
<name>A0A8T2TX20_CERRI</name>
<feature type="domain" description="VQ" evidence="1">
    <location>
        <begin position="153"/>
        <end position="173"/>
    </location>
</feature>
<dbReference type="OrthoDB" id="1937608at2759"/>
<dbReference type="InterPro" id="IPR008889">
    <property type="entry name" value="VQ"/>
</dbReference>
<organism evidence="2 3">
    <name type="scientific">Ceratopteris richardii</name>
    <name type="common">Triangle waterfern</name>
    <dbReference type="NCBI Taxonomy" id="49495"/>
    <lineage>
        <taxon>Eukaryota</taxon>
        <taxon>Viridiplantae</taxon>
        <taxon>Streptophyta</taxon>
        <taxon>Embryophyta</taxon>
        <taxon>Tracheophyta</taxon>
        <taxon>Polypodiopsida</taxon>
        <taxon>Polypodiidae</taxon>
        <taxon>Polypodiales</taxon>
        <taxon>Pteridineae</taxon>
        <taxon>Pteridaceae</taxon>
        <taxon>Parkerioideae</taxon>
        <taxon>Ceratopteris</taxon>
    </lineage>
</organism>
<dbReference type="Pfam" id="PF05678">
    <property type="entry name" value="VQ"/>
    <property type="match status" value="1"/>
</dbReference>
<proteinExistence type="predicted"/>
<reference evidence="2" key="1">
    <citation type="submission" date="2021-08" db="EMBL/GenBank/DDBJ databases">
        <title>WGS assembly of Ceratopteris richardii.</title>
        <authorList>
            <person name="Marchant D.B."/>
            <person name="Chen G."/>
            <person name="Jenkins J."/>
            <person name="Shu S."/>
            <person name="Leebens-Mack J."/>
            <person name="Grimwood J."/>
            <person name="Schmutz J."/>
            <person name="Soltis P."/>
            <person name="Soltis D."/>
            <person name="Chen Z.-H."/>
        </authorList>
    </citation>
    <scope>NUCLEOTIDE SEQUENCE</scope>
    <source>
        <strain evidence="2">Whitten #5841</strain>
        <tissue evidence="2">Leaf</tissue>
    </source>
</reference>
<protein>
    <recommendedName>
        <fullName evidence="1">VQ domain-containing protein</fullName>
    </recommendedName>
</protein>
<sequence length="354" mass="37603">MTRSWELPNPDRRGPPRVYVPVSLPEHQAQAFAILELVGFSSSPAPPTSLRLPGEDPLVLPLSRSRFPAQKSGVSDPLSSQNSLLSLPLSSSAREPLINTSRQSSIRDLGPLTSAAEGEAFISLDKAKKPSSALSATSGTKVQIYRTPSKENVVHTTSVNFKDVVQKLTGAPSYNAEVTLPDKSADSGSLNCPSLSLSTRTNSPASKFRNSLSPRLDSVKAMKRTCKLLDRRKAAGLGLLNKLQAKKPVISYDSACSPALSPSPISTLTSFFDKFNSVGTLTSCHSSPSSSISSPSRRLTSQTEYGLTTPGIAVQCESSDSIHCQEAAEKHATASDATPVHGASLLKLFPESPM</sequence>
<evidence type="ECO:0000313" key="2">
    <source>
        <dbReference type="EMBL" id="KAH7426206.1"/>
    </source>
</evidence>
<keyword evidence="3" id="KW-1185">Reference proteome</keyword>
<gene>
    <name evidence="2" type="ORF">KP509_11G089900</name>
</gene>
<accession>A0A8T2TX20</accession>
<evidence type="ECO:0000259" key="1">
    <source>
        <dbReference type="Pfam" id="PF05678"/>
    </source>
</evidence>
<evidence type="ECO:0000313" key="3">
    <source>
        <dbReference type="Proteomes" id="UP000825935"/>
    </source>
</evidence>
<dbReference type="Proteomes" id="UP000825935">
    <property type="component" value="Chromosome 11"/>
</dbReference>
<dbReference type="EMBL" id="CM035416">
    <property type="protein sequence ID" value="KAH7426206.1"/>
    <property type="molecule type" value="Genomic_DNA"/>
</dbReference>
<dbReference type="AlphaFoldDB" id="A0A8T2TX20"/>